<feature type="domain" description="Helicase C-terminal" evidence="2">
    <location>
        <begin position="812"/>
        <end position="996"/>
    </location>
</feature>
<dbReference type="EMBL" id="FXZB01000028">
    <property type="protein sequence ID" value="SMX96455.1"/>
    <property type="molecule type" value="Genomic_DNA"/>
</dbReference>
<dbReference type="Pfam" id="PF00271">
    <property type="entry name" value="Helicase_C"/>
    <property type="match status" value="1"/>
</dbReference>
<sequence length="1070" mass="119512">MSEERPDVESILAGLKPFQRATVEHVYARLWSDDDAVNRFLVADEVGLGKTMVAKGVAARAIDHLWEDSERTGKPITIVYICSNQQIARQNLVRLAQLTDGDVQTNADRLTMLPRTMGSAREQRVQVIAFTPGTSLNFGTGAGTVPERVLLHQMLTGAFPEREFSRRSWSSYLAGRAAVENFDDELSWAQRQEPVPADILASFRTHLEDEQGSEGQSFLEELFDHQSRWARTPHRTEELRRSRYPFIARMRVAMASAALERLQPDLVIMDEFQRFKDLFADDDSVVLPQAQKLAQRVINGEGAKTLVLSATPYKMYTLPDEADGDDHYRDFIDTVSFLAGREKAQEIARSLSLMRKGILLNSDDGVERAERARSDAEQALRSVMSRTERLAATADTDGMLEEKVFGDLVLTPSDVKGWRALDDISRAIGTGGAFEYWRSGPYTHNMMDTTGYKTQEKFLSKLEADDEELLNTLRSHKDSLLPWTSIRNYKQVEPANPKLRALITDLTSSGAWKLAWISPSLPYFEPGGAYSVAEAQRFTKKLIFSAWNVVPKTIASLVSYEMERLAVASSPSESQRGRAYDDRTASPPLRFGWDTERDLPRNLPNLSVLYPSPTLARVGDPLAVAQEIGQGLPLDLEAYGQHVETRITAMLYDADIHPRKGAEGLRRRWYGVAPFLLDRAAALREGWAAQIPHDAWSEGDGGGRLSDHARWALDPLLEEMGPPPEDLATVLTVVAAAAPGICALRAMTRISEDASALYNAEVRQHALHAALGLRNLFNRPTLMAIVRGATNDSSNDADSYWRQVLRYCFDGNLQAVLDEYSHTLSAELTGVSATEQAHRLANQIQRAASIRTAPNGVHDIRVRHGRATVETRQVNSHIAARFGRVQSSEGASEREATVREGFNSPFWPFVLASTSVGQEGLDFHTYSHAVVHWNLPSNPVDLEQREGRVHRYKGHAVRKNVADEYSEHAVGEPAGDPWERMFQAAEASRPEGDSLLDPYWVKSGAAKIERYVPAMPLSRESRHYRSLVRTVGAYRFVLGQPRQEELIRFLGPHASNLRIDLSPPSSDRPE</sequence>
<dbReference type="PROSITE" id="PS51194">
    <property type="entry name" value="HELICASE_CTER"/>
    <property type="match status" value="1"/>
</dbReference>
<dbReference type="AlphaFoldDB" id="A0A2A3YV66"/>
<keyword evidence="1" id="KW-0378">Hydrolase</keyword>
<name>A0A2A3YV66_BREAU</name>
<dbReference type="Proteomes" id="UP000218620">
    <property type="component" value="Unassembled WGS sequence"/>
</dbReference>
<organism evidence="3 5">
    <name type="scientific">Brevibacterium aurantiacum</name>
    <dbReference type="NCBI Taxonomy" id="273384"/>
    <lineage>
        <taxon>Bacteria</taxon>
        <taxon>Bacillati</taxon>
        <taxon>Actinomycetota</taxon>
        <taxon>Actinomycetes</taxon>
        <taxon>Micrococcales</taxon>
        <taxon>Brevibacteriaceae</taxon>
        <taxon>Brevibacterium</taxon>
    </lineage>
</organism>
<dbReference type="SUPFAM" id="SSF52540">
    <property type="entry name" value="P-loop containing nucleoside triphosphate hydrolases"/>
    <property type="match status" value="2"/>
</dbReference>
<keyword evidence="3" id="KW-0547">Nucleotide-binding</keyword>
<evidence type="ECO:0000259" key="2">
    <source>
        <dbReference type="PROSITE" id="PS51194"/>
    </source>
</evidence>
<dbReference type="SMART" id="SM00490">
    <property type="entry name" value="HELICc"/>
    <property type="match status" value="1"/>
</dbReference>
<accession>A0A2A3YV66</accession>
<dbReference type="InterPro" id="IPR014001">
    <property type="entry name" value="Helicase_ATP-bd"/>
</dbReference>
<dbReference type="SMART" id="SM00487">
    <property type="entry name" value="DEXDc"/>
    <property type="match status" value="1"/>
</dbReference>
<evidence type="ECO:0000313" key="3">
    <source>
        <dbReference type="EMBL" id="PCC43177.1"/>
    </source>
</evidence>
<evidence type="ECO:0000313" key="5">
    <source>
        <dbReference type="Proteomes" id="UP000218620"/>
    </source>
</evidence>
<keyword evidence="6" id="KW-1185">Reference proteome</keyword>
<dbReference type="PANTHER" id="PTHR45766">
    <property type="entry name" value="DNA ANNEALING HELICASE AND ENDONUCLEASE ZRANB3 FAMILY MEMBER"/>
    <property type="match status" value="1"/>
</dbReference>
<proteinExistence type="predicted"/>
<dbReference type="EMBL" id="NRGQ01000007">
    <property type="protein sequence ID" value="PCC43177.1"/>
    <property type="molecule type" value="Genomic_DNA"/>
</dbReference>
<dbReference type="InterPro" id="IPR027417">
    <property type="entry name" value="P-loop_NTPase"/>
</dbReference>
<keyword evidence="3" id="KW-0067">ATP-binding</keyword>
<dbReference type="InterPro" id="IPR001650">
    <property type="entry name" value="Helicase_C-like"/>
</dbReference>
<dbReference type="RefSeq" id="WP_096177813.1">
    <property type="nucleotide sequence ID" value="NZ_BJME01000028.1"/>
</dbReference>
<protein>
    <submittedName>
        <fullName evidence="3 4">Helicase</fullName>
    </submittedName>
</protein>
<evidence type="ECO:0000313" key="4">
    <source>
        <dbReference type="EMBL" id="SMX96455.1"/>
    </source>
</evidence>
<reference evidence="4" key="2">
    <citation type="submission" date="2017-03" db="EMBL/GenBank/DDBJ databases">
        <authorList>
            <person name="Afonso C.L."/>
            <person name="Miller P.J."/>
            <person name="Scott M.A."/>
            <person name="Spackman E."/>
            <person name="Goraichik I."/>
            <person name="Dimitrov K.M."/>
            <person name="Suarez D.L."/>
            <person name="Swayne D.E."/>
        </authorList>
    </citation>
    <scope>NUCLEOTIDE SEQUENCE [LARGE SCALE GENOMIC DNA]</scope>
    <source>
        <strain evidence="4">ATCC 9175</strain>
    </source>
</reference>
<reference evidence="3 5" key="1">
    <citation type="journal article" date="2017" name="Elife">
        <title>Extensive horizontal gene transfer in cheese-associated bacteria.</title>
        <authorList>
            <person name="Bonham K.S."/>
            <person name="Wolfe B.E."/>
            <person name="Dutton R.J."/>
        </authorList>
    </citation>
    <scope>NUCLEOTIDE SEQUENCE [LARGE SCALE GENOMIC DNA]</scope>
    <source>
        <strain evidence="3 5">962_8</strain>
    </source>
</reference>
<dbReference type="GO" id="GO:0004386">
    <property type="term" value="F:helicase activity"/>
    <property type="evidence" value="ECO:0007669"/>
    <property type="project" value="UniProtKB-KW"/>
</dbReference>
<keyword evidence="3" id="KW-0347">Helicase</keyword>
<evidence type="ECO:0000313" key="6">
    <source>
        <dbReference type="Proteomes" id="UP000234525"/>
    </source>
</evidence>
<dbReference type="GO" id="GO:0016787">
    <property type="term" value="F:hydrolase activity"/>
    <property type="evidence" value="ECO:0007669"/>
    <property type="project" value="UniProtKB-KW"/>
</dbReference>
<gene>
    <name evidence="4" type="ORF">BAUR9175_03273</name>
    <name evidence="3" type="ORF">CIK65_07710</name>
</gene>
<dbReference type="Proteomes" id="UP000234525">
    <property type="component" value="Unassembled WGS sequence"/>
</dbReference>
<dbReference type="PANTHER" id="PTHR45766:SF6">
    <property type="entry name" value="SWI_SNF-RELATED MATRIX-ASSOCIATED ACTIN-DEPENDENT REGULATOR OF CHROMATIN SUBFAMILY A-LIKE PROTEIN 1"/>
    <property type="match status" value="1"/>
</dbReference>
<evidence type="ECO:0000256" key="1">
    <source>
        <dbReference type="ARBA" id="ARBA00022801"/>
    </source>
</evidence>
<dbReference type="Gene3D" id="3.40.50.300">
    <property type="entry name" value="P-loop containing nucleotide triphosphate hydrolases"/>
    <property type="match status" value="2"/>
</dbReference>
<accession>A0A2H1K9I6</accession>
<reference evidence="6" key="3">
    <citation type="submission" date="2017-03" db="EMBL/GenBank/DDBJ databases">
        <authorList>
            <person name="Monnet C."/>
        </authorList>
    </citation>
    <scope>NUCLEOTIDE SEQUENCE [LARGE SCALE GENOMIC DNA]</scope>
    <source>
        <strain evidence="6">ATCC 9175</strain>
    </source>
</reference>